<organism evidence="2 3">
    <name type="scientific">Xanthomonas axonopodis pv. vasculorum</name>
    <dbReference type="NCBI Taxonomy" id="325777"/>
    <lineage>
        <taxon>Bacteria</taxon>
        <taxon>Pseudomonadati</taxon>
        <taxon>Pseudomonadota</taxon>
        <taxon>Gammaproteobacteria</taxon>
        <taxon>Lysobacterales</taxon>
        <taxon>Lysobacteraceae</taxon>
        <taxon>Xanthomonas</taxon>
    </lineage>
</organism>
<dbReference type="AlphaFoldDB" id="A0A098PTJ6"/>
<feature type="transmembrane region" description="Helical" evidence="1">
    <location>
        <begin position="20"/>
        <end position="39"/>
    </location>
</feature>
<dbReference type="EMBL" id="JPHD02000143">
    <property type="protein sequence ID" value="KGE50404.1"/>
    <property type="molecule type" value="Genomic_DNA"/>
</dbReference>
<dbReference type="RefSeq" id="WP_042825234.1">
    <property type="nucleotide sequence ID" value="NZ_KN173626.1"/>
</dbReference>
<dbReference type="HOGENOM" id="CLU_1524536_0_0_6"/>
<feature type="transmembrane region" description="Helical" evidence="1">
    <location>
        <begin position="105"/>
        <end position="127"/>
    </location>
</feature>
<dbReference type="Proteomes" id="UP000028012">
    <property type="component" value="Unassembled WGS sequence"/>
</dbReference>
<reference evidence="2 3" key="1">
    <citation type="submission" date="2014-09" db="EMBL/GenBank/DDBJ databases">
        <title>A draft genome sequence for Xanthomonas axonopodis pv. vasculorum NCPPB 900.</title>
        <authorList>
            <person name="Harrison J."/>
            <person name="Studholme D.J."/>
        </authorList>
    </citation>
    <scope>NUCLEOTIDE SEQUENCE [LARGE SCALE GENOMIC DNA]</scope>
    <source>
        <strain evidence="2 3">NCPPB 900</strain>
    </source>
</reference>
<evidence type="ECO:0000256" key="1">
    <source>
        <dbReference type="SAM" id="Phobius"/>
    </source>
</evidence>
<feature type="transmembrane region" description="Helical" evidence="1">
    <location>
        <begin position="51"/>
        <end position="70"/>
    </location>
</feature>
<sequence>MNDVSQMLANLEGVAPYVSALIQTIASLMGVLFTVQGLYKFKQHTERGEAHLGTAFLYLVSGVALVNLALSTDAAFGLLYGNSGASVQHLVAYKPTDSMPTQAAMVMKVIVLLLQVYGLFFTVTGWVQVRKLNDNRSGGEITFRSTMFRILGGAALLNIVLTVNTLAKLLGFGRVF</sequence>
<evidence type="ECO:0008006" key="4">
    <source>
        <dbReference type="Google" id="ProtNLM"/>
    </source>
</evidence>
<name>A0A098PTJ6_9XANT</name>
<evidence type="ECO:0000313" key="3">
    <source>
        <dbReference type="Proteomes" id="UP000028012"/>
    </source>
</evidence>
<accession>A0A098PTJ6</accession>
<keyword evidence="1" id="KW-0472">Membrane</keyword>
<proteinExistence type="predicted"/>
<comment type="caution">
    <text evidence="2">The sequence shown here is derived from an EMBL/GenBank/DDBJ whole genome shotgun (WGS) entry which is preliminary data.</text>
</comment>
<protein>
    <recommendedName>
        <fullName evidence="4">IcmC-like type IV secretion system protein</fullName>
    </recommendedName>
</protein>
<evidence type="ECO:0000313" key="2">
    <source>
        <dbReference type="EMBL" id="KGE50404.1"/>
    </source>
</evidence>
<gene>
    <name evidence="2" type="ORF">GW15_0221875</name>
</gene>
<keyword evidence="1" id="KW-0812">Transmembrane</keyword>
<dbReference type="STRING" id="325777.GW15_0221875"/>
<feature type="transmembrane region" description="Helical" evidence="1">
    <location>
        <begin position="148"/>
        <end position="167"/>
    </location>
</feature>
<keyword evidence="1" id="KW-1133">Transmembrane helix</keyword>